<name>A0ABQ9ZF76_9CRUS</name>
<accession>A0ABQ9ZF76</accession>
<dbReference type="EMBL" id="JAOYFB010000003">
    <property type="protein sequence ID" value="KAK4011592.1"/>
    <property type="molecule type" value="Genomic_DNA"/>
</dbReference>
<evidence type="ECO:0000313" key="3">
    <source>
        <dbReference type="Proteomes" id="UP001234178"/>
    </source>
</evidence>
<feature type="region of interest" description="Disordered" evidence="1">
    <location>
        <begin position="63"/>
        <end position="88"/>
    </location>
</feature>
<proteinExistence type="predicted"/>
<sequence length="88" mass="10118">MSWRIIKQIRSELEKTNCRVYRSNGQSTVEHPPLFSTNWYKPSKDYLTQGRDLAKSIAVYFGSSGDGGSRQKQQAGTYSVYHKDETPR</sequence>
<reference evidence="2 3" key="1">
    <citation type="journal article" date="2023" name="Nucleic Acids Res.">
        <title>The hologenome of Daphnia magna reveals possible DNA methylation and microbiome-mediated evolution of the host genome.</title>
        <authorList>
            <person name="Chaturvedi A."/>
            <person name="Li X."/>
            <person name="Dhandapani V."/>
            <person name="Marshall H."/>
            <person name="Kissane S."/>
            <person name="Cuenca-Cambronero M."/>
            <person name="Asole G."/>
            <person name="Calvet F."/>
            <person name="Ruiz-Romero M."/>
            <person name="Marangio P."/>
            <person name="Guigo R."/>
            <person name="Rago D."/>
            <person name="Mirbahai L."/>
            <person name="Eastwood N."/>
            <person name="Colbourne J.K."/>
            <person name="Zhou J."/>
            <person name="Mallon E."/>
            <person name="Orsini L."/>
        </authorList>
    </citation>
    <scope>NUCLEOTIDE SEQUENCE [LARGE SCALE GENOMIC DNA]</scope>
    <source>
        <strain evidence="2">LRV0_1</strain>
    </source>
</reference>
<keyword evidence="3" id="KW-1185">Reference proteome</keyword>
<evidence type="ECO:0000313" key="2">
    <source>
        <dbReference type="EMBL" id="KAK4011592.1"/>
    </source>
</evidence>
<protein>
    <submittedName>
        <fullName evidence="2">Uncharacterized protein</fullName>
    </submittedName>
</protein>
<comment type="caution">
    <text evidence="2">The sequence shown here is derived from an EMBL/GenBank/DDBJ whole genome shotgun (WGS) entry which is preliminary data.</text>
</comment>
<evidence type="ECO:0000256" key="1">
    <source>
        <dbReference type="SAM" id="MobiDB-lite"/>
    </source>
</evidence>
<gene>
    <name evidence="2" type="ORF">OUZ56_020710</name>
</gene>
<dbReference type="Proteomes" id="UP001234178">
    <property type="component" value="Unassembled WGS sequence"/>
</dbReference>
<organism evidence="2 3">
    <name type="scientific">Daphnia magna</name>
    <dbReference type="NCBI Taxonomy" id="35525"/>
    <lineage>
        <taxon>Eukaryota</taxon>
        <taxon>Metazoa</taxon>
        <taxon>Ecdysozoa</taxon>
        <taxon>Arthropoda</taxon>
        <taxon>Crustacea</taxon>
        <taxon>Branchiopoda</taxon>
        <taxon>Diplostraca</taxon>
        <taxon>Cladocera</taxon>
        <taxon>Anomopoda</taxon>
        <taxon>Daphniidae</taxon>
        <taxon>Daphnia</taxon>
    </lineage>
</organism>